<dbReference type="EMBL" id="JAHHHN010000085">
    <property type="protein sequence ID" value="MBW4566435.1"/>
    <property type="molecule type" value="Genomic_DNA"/>
</dbReference>
<accession>A0A951ULN5</accession>
<evidence type="ECO:0000313" key="2">
    <source>
        <dbReference type="Proteomes" id="UP000715781"/>
    </source>
</evidence>
<reference evidence="1" key="1">
    <citation type="submission" date="2021-05" db="EMBL/GenBank/DDBJ databases">
        <authorList>
            <person name="Pietrasiak N."/>
            <person name="Ward R."/>
            <person name="Stajich J.E."/>
            <person name="Kurbessoian T."/>
        </authorList>
    </citation>
    <scope>NUCLEOTIDE SEQUENCE</scope>
    <source>
        <strain evidence="1">JT2-VF2</strain>
    </source>
</reference>
<evidence type="ECO:0000313" key="1">
    <source>
        <dbReference type="EMBL" id="MBW4566435.1"/>
    </source>
</evidence>
<proteinExistence type="predicted"/>
<name>A0A951ULN5_9NOST</name>
<protein>
    <submittedName>
        <fullName evidence="1">Uncharacterized protein</fullName>
    </submittedName>
</protein>
<reference evidence="1" key="2">
    <citation type="journal article" date="2022" name="Microbiol. Resour. Announc.">
        <title>Metagenome Sequencing to Explore Phylogenomics of Terrestrial Cyanobacteria.</title>
        <authorList>
            <person name="Ward R.D."/>
            <person name="Stajich J.E."/>
            <person name="Johansen J.R."/>
            <person name="Huntemann M."/>
            <person name="Clum A."/>
            <person name="Foster B."/>
            <person name="Foster B."/>
            <person name="Roux S."/>
            <person name="Palaniappan K."/>
            <person name="Varghese N."/>
            <person name="Mukherjee S."/>
            <person name="Reddy T.B.K."/>
            <person name="Daum C."/>
            <person name="Copeland A."/>
            <person name="Chen I.A."/>
            <person name="Ivanova N.N."/>
            <person name="Kyrpides N.C."/>
            <person name="Shapiro N."/>
            <person name="Eloe-Fadrosh E.A."/>
            <person name="Pietrasiak N."/>
        </authorList>
    </citation>
    <scope>NUCLEOTIDE SEQUENCE</scope>
    <source>
        <strain evidence="1">JT2-VF2</strain>
    </source>
</reference>
<dbReference type="AlphaFoldDB" id="A0A951ULN5"/>
<dbReference type="Proteomes" id="UP000715781">
    <property type="component" value="Unassembled WGS sequence"/>
</dbReference>
<sequence length="65" mass="7331">MMRVANTRSRATKKRALQLLSYDAFGNPSGESNDEMTLLLRKSCKDWIEADMRFATTEAAFSIGK</sequence>
<organism evidence="1 2">
    <name type="scientific">Mojavia pulchra JT2-VF2</name>
    <dbReference type="NCBI Taxonomy" id="287848"/>
    <lineage>
        <taxon>Bacteria</taxon>
        <taxon>Bacillati</taxon>
        <taxon>Cyanobacteriota</taxon>
        <taxon>Cyanophyceae</taxon>
        <taxon>Nostocales</taxon>
        <taxon>Nostocaceae</taxon>
    </lineage>
</organism>
<gene>
    <name evidence="1" type="ORF">KME32_36385</name>
</gene>
<comment type="caution">
    <text evidence="1">The sequence shown here is derived from an EMBL/GenBank/DDBJ whole genome shotgun (WGS) entry which is preliminary data.</text>
</comment>